<organism evidence="2 3">
    <name type="scientific">Kordia aestuariivivens</name>
    <dbReference type="NCBI Taxonomy" id="2759037"/>
    <lineage>
        <taxon>Bacteria</taxon>
        <taxon>Pseudomonadati</taxon>
        <taxon>Bacteroidota</taxon>
        <taxon>Flavobacteriia</taxon>
        <taxon>Flavobacteriales</taxon>
        <taxon>Flavobacteriaceae</taxon>
        <taxon>Kordia</taxon>
    </lineage>
</organism>
<dbReference type="EMBL" id="JACGWS010000018">
    <property type="protein sequence ID" value="MBC8757253.1"/>
    <property type="molecule type" value="Genomic_DNA"/>
</dbReference>
<dbReference type="InterPro" id="IPR004843">
    <property type="entry name" value="Calcineurin-like_PHP"/>
</dbReference>
<name>A0ABR7QFR2_9FLAO</name>
<protein>
    <submittedName>
        <fullName evidence="2">Metallophosphoesterase</fullName>
    </submittedName>
</protein>
<evidence type="ECO:0000259" key="1">
    <source>
        <dbReference type="Pfam" id="PF00149"/>
    </source>
</evidence>
<keyword evidence="3" id="KW-1185">Reference proteome</keyword>
<accession>A0ABR7QFR2</accession>
<dbReference type="RefSeq" id="WP_187564297.1">
    <property type="nucleotide sequence ID" value="NZ_JACGWS010000018.1"/>
</dbReference>
<reference evidence="2 3" key="1">
    <citation type="submission" date="2020-07" db="EMBL/GenBank/DDBJ databases">
        <title>Description of Kordia aestuariivivens sp. nov., isolated from a tidal flat.</title>
        <authorList>
            <person name="Park S."/>
            <person name="Yoon J.-H."/>
        </authorList>
    </citation>
    <scope>NUCLEOTIDE SEQUENCE [LARGE SCALE GENOMIC DNA]</scope>
    <source>
        <strain evidence="2 3">YSTF-M3</strain>
    </source>
</reference>
<dbReference type="PANTHER" id="PTHR43143">
    <property type="entry name" value="METALLOPHOSPHOESTERASE, CALCINEURIN SUPERFAMILY"/>
    <property type="match status" value="1"/>
</dbReference>
<proteinExistence type="predicted"/>
<dbReference type="Gene3D" id="3.60.21.10">
    <property type="match status" value="1"/>
</dbReference>
<dbReference type="InterPro" id="IPR029052">
    <property type="entry name" value="Metallo-depent_PP-like"/>
</dbReference>
<dbReference type="InterPro" id="IPR051918">
    <property type="entry name" value="STPP_CPPED1"/>
</dbReference>
<evidence type="ECO:0000313" key="2">
    <source>
        <dbReference type="EMBL" id="MBC8757253.1"/>
    </source>
</evidence>
<gene>
    <name evidence="2" type="ORF">H2O64_21465</name>
</gene>
<feature type="domain" description="Calcineurin-like phosphoesterase" evidence="1">
    <location>
        <begin position="71"/>
        <end position="288"/>
    </location>
</feature>
<dbReference type="Proteomes" id="UP000619238">
    <property type="component" value="Unassembled WGS sequence"/>
</dbReference>
<comment type="caution">
    <text evidence="2">The sequence shown here is derived from an EMBL/GenBank/DDBJ whole genome shotgun (WGS) entry which is preliminary data.</text>
</comment>
<dbReference type="SUPFAM" id="SSF56300">
    <property type="entry name" value="Metallo-dependent phosphatases"/>
    <property type="match status" value="1"/>
</dbReference>
<dbReference type="Pfam" id="PF00149">
    <property type="entry name" value="Metallophos"/>
    <property type="match status" value="1"/>
</dbReference>
<dbReference type="PANTHER" id="PTHR43143:SF1">
    <property type="entry name" value="SERINE_THREONINE-PROTEIN PHOSPHATASE CPPED1"/>
    <property type="match status" value="1"/>
</dbReference>
<evidence type="ECO:0000313" key="3">
    <source>
        <dbReference type="Proteomes" id="UP000619238"/>
    </source>
</evidence>
<sequence>MKSIYYVAILSCLFLFTNCKDKKPKEGEKAGQAEAEVVIPAKPIFSFSFVGCNRVNWGDVTDSIPSTANRGVLERIFKEMVAEKQQTELFFFLGDLVLAESTLPKLNTQLAAWKKLYDANPISTSGIEMVAVPGNHEMLYSEKDKSGKYKEYPLKGATDIWLKYMGEYMPKNRDTVGGKESHINSMTFSFTRHNTGFIVMNTDTYNAPPTGKTHGKEGMVPTPWILNKIKEYQKDETIKHIFLLGHKPYYVCGVPRVDHKGLPEGPVIWPAMKAGGVTAMLSAHVHDYQRSQPGDEGPYQIVAGNGGSEGAATFFGYSTITILDDGNVELVSKGFDVGTPYNKVSDKPSTVRDRTMLTATKNANPYPCTN</sequence>